<dbReference type="AlphaFoldDB" id="A0AAW1X0F5"/>
<protein>
    <submittedName>
        <fullName evidence="4">Uncharacterized protein</fullName>
    </submittedName>
</protein>
<accession>A0AAW1X0F5</accession>
<keyword evidence="5" id="KW-1185">Reference proteome</keyword>
<evidence type="ECO:0000256" key="3">
    <source>
        <dbReference type="ARBA" id="ARBA00023065"/>
    </source>
</evidence>
<dbReference type="Gene3D" id="2.40.33.10">
    <property type="entry name" value="PK beta-barrel domain-like"/>
    <property type="match status" value="1"/>
</dbReference>
<evidence type="ECO:0000256" key="1">
    <source>
        <dbReference type="ARBA" id="ARBA00005901"/>
    </source>
</evidence>
<proteinExistence type="inferred from homology"/>
<reference evidence="4 5" key="1">
    <citation type="journal article" date="2023" name="G3 (Bethesda)">
        <title>A chromosome-length genome assembly and annotation of blackberry (Rubus argutus, cv. 'Hillquist').</title>
        <authorList>
            <person name="Bruna T."/>
            <person name="Aryal R."/>
            <person name="Dudchenko O."/>
            <person name="Sargent D.J."/>
            <person name="Mead D."/>
            <person name="Buti M."/>
            <person name="Cavallini A."/>
            <person name="Hytonen T."/>
            <person name="Andres J."/>
            <person name="Pham M."/>
            <person name="Weisz D."/>
            <person name="Mascagni F."/>
            <person name="Usai G."/>
            <person name="Natali L."/>
            <person name="Bassil N."/>
            <person name="Fernandez G.E."/>
            <person name="Lomsadze A."/>
            <person name="Armour M."/>
            <person name="Olukolu B."/>
            <person name="Poorten T."/>
            <person name="Britton C."/>
            <person name="Davik J."/>
            <person name="Ashrafi H."/>
            <person name="Aiden E.L."/>
            <person name="Borodovsky M."/>
            <person name="Worthington M."/>
        </authorList>
    </citation>
    <scope>NUCLEOTIDE SEQUENCE [LARGE SCALE GENOMIC DNA]</scope>
    <source>
        <strain evidence="4">PI 553951</strain>
    </source>
</reference>
<dbReference type="SUPFAM" id="SSF160527">
    <property type="entry name" value="V-type ATPase subunit E-like"/>
    <property type="match status" value="1"/>
</dbReference>
<dbReference type="Pfam" id="PF01991">
    <property type="entry name" value="vATP-synt_E"/>
    <property type="match status" value="1"/>
</dbReference>
<dbReference type="GO" id="GO:0004743">
    <property type="term" value="F:pyruvate kinase activity"/>
    <property type="evidence" value="ECO:0007669"/>
    <property type="project" value="InterPro"/>
</dbReference>
<dbReference type="InterPro" id="IPR015806">
    <property type="entry name" value="Pyrv_Knase_insert_dom_sf"/>
</dbReference>
<dbReference type="Gene3D" id="6.10.250.1620">
    <property type="match status" value="1"/>
</dbReference>
<name>A0AAW1X0F5_RUBAR</name>
<gene>
    <name evidence="4" type="ORF">M0R45_026957</name>
</gene>
<dbReference type="PANTHER" id="PTHR45715">
    <property type="entry name" value="ATPASE H+-TRANSPORTING V1 SUBUNIT E1A-RELATED"/>
    <property type="match status" value="1"/>
</dbReference>
<dbReference type="GO" id="GO:0033178">
    <property type="term" value="C:proton-transporting two-sector ATPase complex, catalytic domain"/>
    <property type="evidence" value="ECO:0007669"/>
    <property type="project" value="InterPro"/>
</dbReference>
<evidence type="ECO:0000313" key="5">
    <source>
        <dbReference type="Proteomes" id="UP001457282"/>
    </source>
</evidence>
<sequence length="92" mass="10717">MVKFIRQEAEEKANEIFVSAEEDNKVYKKLIKDLIIQSLILLKEPAVLLRCREVDKKLVETVLEEEKKAYADKGINLPKITIDNHVYLPYVT</sequence>
<dbReference type="Proteomes" id="UP001457282">
    <property type="component" value="Unassembled WGS sequence"/>
</dbReference>
<dbReference type="GO" id="GO:0046961">
    <property type="term" value="F:proton-transporting ATPase activity, rotational mechanism"/>
    <property type="evidence" value="ECO:0007669"/>
    <property type="project" value="InterPro"/>
</dbReference>
<keyword evidence="2" id="KW-0813">Transport</keyword>
<evidence type="ECO:0000256" key="2">
    <source>
        <dbReference type="ARBA" id="ARBA00022448"/>
    </source>
</evidence>
<organism evidence="4 5">
    <name type="scientific">Rubus argutus</name>
    <name type="common">Southern blackberry</name>
    <dbReference type="NCBI Taxonomy" id="59490"/>
    <lineage>
        <taxon>Eukaryota</taxon>
        <taxon>Viridiplantae</taxon>
        <taxon>Streptophyta</taxon>
        <taxon>Embryophyta</taxon>
        <taxon>Tracheophyta</taxon>
        <taxon>Spermatophyta</taxon>
        <taxon>Magnoliopsida</taxon>
        <taxon>eudicotyledons</taxon>
        <taxon>Gunneridae</taxon>
        <taxon>Pentapetalae</taxon>
        <taxon>rosids</taxon>
        <taxon>fabids</taxon>
        <taxon>Rosales</taxon>
        <taxon>Rosaceae</taxon>
        <taxon>Rosoideae</taxon>
        <taxon>Rosoideae incertae sedis</taxon>
        <taxon>Rubus</taxon>
    </lineage>
</organism>
<comment type="similarity">
    <text evidence="1">Belongs to the V-ATPase E subunit family.</text>
</comment>
<dbReference type="EMBL" id="JBEDUW010000005">
    <property type="protein sequence ID" value="KAK9929884.1"/>
    <property type="molecule type" value="Genomic_DNA"/>
</dbReference>
<evidence type="ECO:0000313" key="4">
    <source>
        <dbReference type="EMBL" id="KAK9929884.1"/>
    </source>
</evidence>
<dbReference type="InterPro" id="IPR002842">
    <property type="entry name" value="ATPase_V1_Esu"/>
</dbReference>
<keyword evidence="3" id="KW-0406">Ion transport</keyword>
<comment type="caution">
    <text evidence="4">The sequence shown here is derived from an EMBL/GenBank/DDBJ whole genome shotgun (WGS) entry which is preliminary data.</text>
</comment>